<comment type="caution">
    <text evidence="2">The sequence shown here is derived from an EMBL/GenBank/DDBJ whole genome shotgun (WGS) entry which is preliminary data.</text>
</comment>
<dbReference type="SUPFAM" id="SSF53850">
    <property type="entry name" value="Periplasmic binding protein-like II"/>
    <property type="match status" value="1"/>
</dbReference>
<name>A0A4R5KZE9_9BACL</name>
<dbReference type="InterPro" id="IPR050490">
    <property type="entry name" value="Bact_solute-bd_prot1"/>
</dbReference>
<dbReference type="InterPro" id="IPR006059">
    <property type="entry name" value="SBP"/>
</dbReference>
<dbReference type="PANTHER" id="PTHR43649">
    <property type="entry name" value="ARABINOSE-BINDING PROTEIN-RELATED"/>
    <property type="match status" value="1"/>
</dbReference>
<dbReference type="Pfam" id="PF13416">
    <property type="entry name" value="SBP_bac_8"/>
    <property type="match status" value="1"/>
</dbReference>
<sequence length="487" mass="53974">MSAVGSWRRKSRGLPMRGRRLTGNTSFRSPVNKYEHWTMTGLTKNQLGEVSKMVKMITQTSLATVVTTSLIFLAACSSGSQSTDGKATKDAKPVTLRIMWGGSQERHDNTLKVLELYSSTHPNVKFQPEYAAVQGYFDKLVTLSAANNLPDIVHMDLAIMDQYVKRGQLMEITGYNLSQYLDSKTEEAIKFNGKLFGIPTSLNGGGLIYNKADVATFGIKAPHANWTWDEFWQFAEEARQKLPKDRYGVQDSSRGWFAFQGYQMSKGKGPVFPGDGTVHIDKGLWKEWQERYEKYRKNGIVPPADKTVAFKDGDPQLDPIASGAVLVSGATVASAGLVENLMPGKIGVVNGPINSEGSDWIQPTLFWSVAQNSKNKEEALKFAKWFLEDPEATKIMKTSRGIPLNQEGWKSIEPTLEAGQRLGKELLDIGKSKGQKFYPLPAGGADFDKTYQSEMESAMFGKQSLDQAFEKIMKAAEDAKTKMASIK</sequence>
<gene>
    <name evidence="2" type="ORF">E1757_03030</name>
</gene>
<feature type="compositionally biased region" description="Basic residues" evidence="1">
    <location>
        <begin position="7"/>
        <end position="20"/>
    </location>
</feature>
<reference evidence="2 3" key="1">
    <citation type="submission" date="2019-03" db="EMBL/GenBank/DDBJ databases">
        <title>This is whole genome sequence of Paenibacillus sp MS74 strain.</title>
        <authorList>
            <person name="Trinh H.N."/>
        </authorList>
    </citation>
    <scope>NUCLEOTIDE SEQUENCE [LARGE SCALE GENOMIC DNA]</scope>
    <source>
        <strain evidence="2 3">MS74</strain>
    </source>
</reference>
<dbReference type="OrthoDB" id="7918484at2"/>
<accession>A0A4R5KZE9</accession>
<proteinExistence type="predicted"/>
<evidence type="ECO:0000313" key="2">
    <source>
        <dbReference type="EMBL" id="TDG00616.1"/>
    </source>
</evidence>
<dbReference type="EMBL" id="SMRT01000001">
    <property type="protein sequence ID" value="TDG00616.1"/>
    <property type="molecule type" value="Genomic_DNA"/>
</dbReference>
<dbReference type="Gene3D" id="3.40.190.10">
    <property type="entry name" value="Periplasmic binding protein-like II"/>
    <property type="match status" value="2"/>
</dbReference>
<keyword evidence="3" id="KW-1185">Reference proteome</keyword>
<organism evidence="2 3">
    <name type="scientific">Paenibacillus piri</name>
    <dbReference type="NCBI Taxonomy" id="2547395"/>
    <lineage>
        <taxon>Bacteria</taxon>
        <taxon>Bacillati</taxon>
        <taxon>Bacillota</taxon>
        <taxon>Bacilli</taxon>
        <taxon>Bacillales</taxon>
        <taxon>Paenibacillaceae</taxon>
        <taxon>Paenibacillus</taxon>
    </lineage>
</organism>
<evidence type="ECO:0000313" key="3">
    <source>
        <dbReference type="Proteomes" id="UP000295636"/>
    </source>
</evidence>
<dbReference type="AlphaFoldDB" id="A0A4R5KZE9"/>
<dbReference type="PANTHER" id="PTHR43649:SF11">
    <property type="entry name" value="ABC TRANSPORTER SUBSTRATE-BINDING PROTEIN YESO-RELATED"/>
    <property type="match status" value="1"/>
</dbReference>
<feature type="region of interest" description="Disordered" evidence="1">
    <location>
        <begin position="1"/>
        <end position="25"/>
    </location>
</feature>
<evidence type="ECO:0000256" key="1">
    <source>
        <dbReference type="SAM" id="MobiDB-lite"/>
    </source>
</evidence>
<dbReference type="Proteomes" id="UP000295636">
    <property type="component" value="Unassembled WGS sequence"/>
</dbReference>
<protein>
    <submittedName>
        <fullName evidence="2">Extracellular solute-binding protein</fullName>
    </submittedName>
</protein>